<proteinExistence type="inferred from homology"/>
<dbReference type="InterPro" id="IPR004685">
    <property type="entry name" value="Brnchd-chn_aa_trnsp_Livcs"/>
</dbReference>
<evidence type="ECO:0000256" key="3">
    <source>
        <dbReference type="ARBA" id="ARBA00022448"/>
    </source>
</evidence>
<evidence type="ECO:0000256" key="2">
    <source>
        <dbReference type="ARBA" id="ARBA00008540"/>
    </source>
</evidence>
<dbReference type="GO" id="GO:0015820">
    <property type="term" value="P:L-leucine transport"/>
    <property type="evidence" value="ECO:0007669"/>
    <property type="project" value="TreeGrafter"/>
</dbReference>
<dbReference type="NCBIfam" id="TIGR00796">
    <property type="entry name" value="livcs"/>
    <property type="match status" value="1"/>
</dbReference>
<dbReference type="eggNOG" id="COG1114">
    <property type="taxonomic scope" value="Bacteria"/>
</dbReference>
<evidence type="ECO:0000256" key="6">
    <source>
        <dbReference type="ARBA" id="ARBA00022970"/>
    </source>
</evidence>
<dbReference type="AlphaFoldDB" id="I3E6U2"/>
<dbReference type="GO" id="GO:0005304">
    <property type="term" value="F:L-valine transmembrane transporter activity"/>
    <property type="evidence" value="ECO:0007669"/>
    <property type="project" value="TreeGrafter"/>
</dbReference>
<name>I3E6U2_BACMT</name>
<feature type="transmembrane region" description="Helical" evidence="9">
    <location>
        <begin position="230"/>
        <end position="249"/>
    </location>
</feature>
<keyword evidence="11" id="KW-1185">Reference proteome</keyword>
<feature type="transmembrane region" description="Helical" evidence="9">
    <location>
        <begin position="115"/>
        <end position="137"/>
    </location>
</feature>
<dbReference type="GO" id="GO:0005886">
    <property type="term" value="C:plasma membrane"/>
    <property type="evidence" value="ECO:0007669"/>
    <property type="project" value="UniProtKB-SubCell"/>
</dbReference>
<gene>
    <name evidence="10" type="ORF">PB1_04745</name>
</gene>
<dbReference type="PATRIC" id="fig|997296.3.peg.1031"/>
<feature type="transmembrane region" description="Helical" evidence="9">
    <location>
        <begin position="7"/>
        <end position="25"/>
    </location>
</feature>
<feature type="transmembrane region" description="Helical" evidence="9">
    <location>
        <begin position="74"/>
        <end position="95"/>
    </location>
</feature>
<reference evidence="10 11" key="1">
    <citation type="journal article" date="2012" name="Appl. Environ. Microbiol.">
        <title>Genome Sequence of Thermotolerant Bacillus methanolicus: Features and Regulation Related to Methylotrophy and Production of L-Lysine and L-Glutamate from Methanol.</title>
        <authorList>
            <person name="Heggeset T.M."/>
            <person name="Krog A."/>
            <person name="Balzer S."/>
            <person name="Wentzel A."/>
            <person name="Ellingsen T.E."/>
            <person name="Brautaset T."/>
        </authorList>
    </citation>
    <scope>NUCLEOTIDE SEQUENCE [LARGE SCALE GENOMIC DNA]</scope>
    <source>
        <strain evidence="10 11">PB1</strain>
    </source>
</reference>
<comment type="function">
    <text evidence="9">Component of the transport system for branched-chain amino acids.</text>
</comment>
<keyword evidence="6 9" id="KW-0029">Amino-acid transport</keyword>
<comment type="subcellular location">
    <subcellularLocation>
        <location evidence="1 9">Cell membrane</location>
        <topology evidence="1 9">Multi-pass membrane protein</topology>
    </subcellularLocation>
</comment>
<feature type="transmembrane region" description="Helical" evidence="9">
    <location>
        <begin position="342"/>
        <end position="362"/>
    </location>
</feature>
<evidence type="ECO:0000256" key="7">
    <source>
        <dbReference type="ARBA" id="ARBA00022989"/>
    </source>
</evidence>
<feature type="transmembrane region" description="Helical" evidence="9">
    <location>
        <begin position="37"/>
        <end position="62"/>
    </location>
</feature>
<dbReference type="RefSeq" id="WP_003351020.1">
    <property type="nucleotide sequence ID" value="NZ_AFEU01000001.1"/>
</dbReference>
<keyword evidence="8 9" id="KW-0472">Membrane</keyword>
<dbReference type="OrthoDB" id="9783920at2"/>
<dbReference type="Pfam" id="PF05525">
    <property type="entry name" value="Branch_AA_trans"/>
    <property type="match status" value="1"/>
</dbReference>
<dbReference type="PANTHER" id="PTHR30588:SF7">
    <property type="entry name" value="BRANCHED-CHAIN AMINO ACID CARRIER PROTEIN SAOUHSC_01411-RELATED"/>
    <property type="match status" value="1"/>
</dbReference>
<feature type="transmembrane region" description="Helical" evidence="9">
    <location>
        <begin position="149"/>
        <end position="169"/>
    </location>
</feature>
<evidence type="ECO:0000313" key="10">
    <source>
        <dbReference type="EMBL" id="EIJ82213.1"/>
    </source>
</evidence>
<evidence type="ECO:0000256" key="4">
    <source>
        <dbReference type="ARBA" id="ARBA00022475"/>
    </source>
</evidence>
<feature type="transmembrane region" description="Helical" evidence="9">
    <location>
        <begin position="316"/>
        <end position="336"/>
    </location>
</feature>
<evidence type="ECO:0000256" key="5">
    <source>
        <dbReference type="ARBA" id="ARBA00022692"/>
    </source>
</evidence>
<organism evidence="10 11">
    <name type="scientific">Bacillus methanolicus PB1</name>
    <dbReference type="NCBI Taxonomy" id="997296"/>
    <lineage>
        <taxon>Bacteria</taxon>
        <taxon>Bacillati</taxon>
        <taxon>Bacillota</taxon>
        <taxon>Bacilli</taxon>
        <taxon>Bacillales</taxon>
        <taxon>Bacillaceae</taxon>
        <taxon>Bacillus</taxon>
    </lineage>
</organism>
<dbReference type="Proteomes" id="UP000010523">
    <property type="component" value="Unassembled WGS sequence"/>
</dbReference>
<keyword evidence="5 9" id="KW-0812">Transmembrane</keyword>
<comment type="caution">
    <text evidence="9">Lacks conserved residue(s) required for the propagation of feature annotation.</text>
</comment>
<evidence type="ECO:0000256" key="1">
    <source>
        <dbReference type="ARBA" id="ARBA00004651"/>
    </source>
</evidence>
<keyword evidence="4" id="KW-1003">Cell membrane</keyword>
<dbReference type="GO" id="GO:0015188">
    <property type="term" value="F:L-isoleucine transmembrane transporter activity"/>
    <property type="evidence" value="ECO:0007669"/>
    <property type="project" value="TreeGrafter"/>
</dbReference>
<sequence length="444" mass="47808">MKKLDTLIIGLMLFSMFFGAGNLIFPPFLGAESGTSYWMAMSGFVLTGVGLPIVVLLAVSLVKGGAQTIGNRVHPVFSTIFMVVVYLSIGPFLAIPRNANVAYEMGVKPFLSESWNSTLSLFLYSVVFFFLVYVISLNPAKMEKYMGRWITPILLLSMVVLCVVGFVKLDTPLQTPSEAYQNGAFSKGFIEGYNTMDALAALAFGIVILNSIQQKGVREEKQLTKYTFKAGMIAGALLALVYVSIGWIGGKMAVNGSFENGADILSSASTLLLGQSGTALLGLIFTLACFTTVVGLTTACGQYFSKLIPKASYKSVVLVVTLVGFLLSNLGLNQILKISVPFLVTAYPLTIVLIILTFFNKFFKDSKKVYRSSILFTGVFAVISGLNAFGLDLGLIQTMRNILPLSSVGLEWIVPSLAGTGLGMALSKLTKKHAVVEQIDVKPS</sequence>
<evidence type="ECO:0000313" key="11">
    <source>
        <dbReference type="Proteomes" id="UP000010523"/>
    </source>
</evidence>
<evidence type="ECO:0000256" key="8">
    <source>
        <dbReference type="ARBA" id="ARBA00023136"/>
    </source>
</evidence>
<comment type="caution">
    <text evidence="10">The sequence shown here is derived from an EMBL/GenBank/DDBJ whole genome shotgun (WGS) entry which is preliminary data.</text>
</comment>
<evidence type="ECO:0000256" key="9">
    <source>
        <dbReference type="RuleBase" id="RU362122"/>
    </source>
</evidence>
<comment type="similarity">
    <text evidence="2 9">Belongs to the branched chain amino acid transporter family.</text>
</comment>
<protein>
    <recommendedName>
        <fullName evidence="9">Branched-chain amino acid transport system carrier protein</fullName>
    </recommendedName>
</protein>
<feature type="transmembrane region" description="Helical" evidence="9">
    <location>
        <begin position="374"/>
        <end position="396"/>
    </location>
</feature>
<dbReference type="STRING" id="997296.PB1_04745"/>
<feature type="transmembrane region" description="Helical" evidence="9">
    <location>
        <begin position="189"/>
        <end position="209"/>
    </location>
</feature>
<dbReference type="GO" id="GO:0015818">
    <property type="term" value="P:isoleucine transport"/>
    <property type="evidence" value="ECO:0007669"/>
    <property type="project" value="TreeGrafter"/>
</dbReference>
<dbReference type="GO" id="GO:0015190">
    <property type="term" value="F:L-leucine transmembrane transporter activity"/>
    <property type="evidence" value="ECO:0007669"/>
    <property type="project" value="TreeGrafter"/>
</dbReference>
<dbReference type="EMBL" id="AFEU01000001">
    <property type="protein sequence ID" value="EIJ82213.1"/>
    <property type="molecule type" value="Genomic_DNA"/>
</dbReference>
<dbReference type="PANTHER" id="PTHR30588">
    <property type="entry name" value="BRANCHED-CHAIN AMINO ACID TRANSPORT SYSTEM 2 CARRIER PROTEIN"/>
    <property type="match status" value="1"/>
</dbReference>
<dbReference type="Gene3D" id="1.20.1740.10">
    <property type="entry name" value="Amino acid/polyamine transporter I"/>
    <property type="match status" value="1"/>
</dbReference>
<keyword evidence="3 9" id="KW-0813">Transport</keyword>
<feature type="transmembrane region" description="Helical" evidence="9">
    <location>
        <begin position="279"/>
        <end position="304"/>
    </location>
</feature>
<keyword evidence="7 9" id="KW-1133">Transmembrane helix</keyword>
<accession>I3E6U2</accession>